<dbReference type="AlphaFoldDB" id="A0A3S5BYE5"/>
<dbReference type="Proteomes" id="UP000784294">
    <property type="component" value="Unassembled WGS sequence"/>
</dbReference>
<accession>A0A3S5BYE5</accession>
<feature type="region of interest" description="Disordered" evidence="1">
    <location>
        <begin position="1"/>
        <end position="69"/>
    </location>
</feature>
<dbReference type="EMBL" id="CAAALY010067617">
    <property type="protein sequence ID" value="VEL24414.1"/>
    <property type="molecule type" value="Genomic_DNA"/>
</dbReference>
<keyword evidence="3" id="KW-1185">Reference proteome</keyword>
<feature type="compositionally biased region" description="Polar residues" evidence="1">
    <location>
        <begin position="96"/>
        <end position="124"/>
    </location>
</feature>
<evidence type="ECO:0000313" key="2">
    <source>
        <dbReference type="EMBL" id="VEL24414.1"/>
    </source>
</evidence>
<evidence type="ECO:0000256" key="1">
    <source>
        <dbReference type="SAM" id="MobiDB-lite"/>
    </source>
</evidence>
<protein>
    <submittedName>
        <fullName evidence="2">Uncharacterized protein</fullName>
    </submittedName>
</protein>
<name>A0A3S5BYE5_9PLAT</name>
<sequence length="245" mass="25069">MFQGSDEVAARISSVAPANGCSTTEASIGRKPDRDVSDVGAVAAVNDNDEDWESTDEADDCGQVGDDSAACNEVSSLPAVSSDEHASDLDLEDNVMPNSLSTPTIATSPPGSRLVGSSSGDRTKSGLFSSGVRSASGHLTPITAIANTAATMTNTNNITTSAAATASDDPNGSVLGLGSGGSSSCTVSRSFYGSDLMAPLPPITSSVWAMDSPRRMEEHLTAAKTGLCNYMMLFLAERISFCGLL</sequence>
<evidence type="ECO:0000313" key="3">
    <source>
        <dbReference type="Proteomes" id="UP000784294"/>
    </source>
</evidence>
<feature type="region of interest" description="Disordered" evidence="1">
    <location>
        <begin position="93"/>
        <end position="124"/>
    </location>
</feature>
<feature type="compositionally biased region" description="Basic and acidic residues" evidence="1">
    <location>
        <begin position="28"/>
        <end position="37"/>
    </location>
</feature>
<proteinExistence type="predicted"/>
<feature type="compositionally biased region" description="Acidic residues" evidence="1">
    <location>
        <begin position="47"/>
        <end position="60"/>
    </location>
</feature>
<gene>
    <name evidence="2" type="ORF">PXEA_LOCUS17854</name>
</gene>
<reference evidence="2" key="1">
    <citation type="submission" date="2018-11" db="EMBL/GenBank/DDBJ databases">
        <authorList>
            <consortium name="Pathogen Informatics"/>
        </authorList>
    </citation>
    <scope>NUCLEOTIDE SEQUENCE</scope>
</reference>
<organism evidence="2 3">
    <name type="scientific">Protopolystoma xenopodis</name>
    <dbReference type="NCBI Taxonomy" id="117903"/>
    <lineage>
        <taxon>Eukaryota</taxon>
        <taxon>Metazoa</taxon>
        <taxon>Spiralia</taxon>
        <taxon>Lophotrochozoa</taxon>
        <taxon>Platyhelminthes</taxon>
        <taxon>Monogenea</taxon>
        <taxon>Polyopisthocotylea</taxon>
        <taxon>Polystomatidea</taxon>
        <taxon>Polystomatidae</taxon>
        <taxon>Protopolystoma</taxon>
    </lineage>
</organism>
<comment type="caution">
    <text evidence="2">The sequence shown here is derived from an EMBL/GenBank/DDBJ whole genome shotgun (WGS) entry which is preliminary data.</text>
</comment>